<dbReference type="RefSeq" id="WP_013516809.1">
    <property type="nucleotide sequence ID" value="NC_014909.2"/>
</dbReference>
<dbReference type="PANTHER" id="PTHR42938">
    <property type="entry name" value="FORMATE DEHYDROGENASE 1"/>
    <property type="match status" value="1"/>
</dbReference>
<feature type="binding site" evidence="5">
    <location>
        <position position="257"/>
    </location>
    <ligand>
        <name>NAD(+)</name>
        <dbReference type="ChEBI" id="CHEBI:57540"/>
    </ligand>
</feature>
<dbReference type="GO" id="GO:0046983">
    <property type="term" value="F:protein dimerization activity"/>
    <property type="evidence" value="ECO:0007669"/>
    <property type="project" value="InterPro"/>
</dbReference>
<evidence type="ECO:0000256" key="1">
    <source>
        <dbReference type="ARBA" id="ARBA00022490"/>
    </source>
</evidence>
<evidence type="ECO:0000313" key="9">
    <source>
        <dbReference type="EMBL" id="ADV33884.1"/>
    </source>
</evidence>
<feature type="active site" evidence="5">
    <location>
        <position position="208"/>
    </location>
</feature>
<dbReference type="SUPFAM" id="SSF51735">
    <property type="entry name" value="NAD(P)-binding Rossmann-fold domains"/>
    <property type="match status" value="1"/>
</dbReference>
<dbReference type="Proteomes" id="UP000007464">
    <property type="component" value="Chromosome"/>
</dbReference>
<dbReference type="InterPro" id="IPR006140">
    <property type="entry name" value="D-isomer_DH_NAD-bd"/>
</dbReference>
<sequence length="371" mass="42733">MRILADKEIPYVNELFGLTNQLRQYEGRFLSDKHIKNTDVLIVRSITKVDYELLHDSSVKFVGTVTSGTDHIDQDYLEKNNVKYISAPGSNAIAVVEYVFSALFWLAHRDHFFLRDKIVGIIGVGHIGNLLNQRLNSFGVQTLLYDPYLSKINTDKSWKSLEILVSESDILTFHTPLTYTGSYPTWHMVNKDIIEALPSNKTLINTSRGEVFDNSALLKALDHGKKINVILDVWEFEPKLLLPLLFCIDIGTAHIAGYSIESKIRSIIMIYNAFCQYFNISDKINVSNLFPSFINYIRIKKMDEANINSLIKIIYNIYNDHICLKSYALNSGGFDKLRKYYFFRREWSSIFVDTGKDYTTEMLKNFGFSVF</sequence>
<evidence type="ECO:0000259" key="8">
    <source>
        <dbReference type="Pfam" id="PF11890"/>
    </source>
</evidence>
<dbReference type="GO" id="GO:0051287">
    <property type="term" value="F:NAD binding"/>
    <property type="evidence" value="ECO:0007669"/>
    <property type="project" value="InterPro"/>
</dbReference>
<dbReference type="GO" id="GO:0005829">
    <property type="term" value="C:cytosol"/>
    <property type="evidence" value="ECO:0007669"/>
    <property type="project" value="TreeGrafter"/>
</dbReference>
<dbReference type="Pfam" id="PF00389">
    <property type="entry name" value="2-Hacid_dh"/>
    <property type="match status" value="1"/>
</dbReference>
<comment type="function">
    <text evidence="5">Catalyzes the oxidation of erythronate-4-phosphate to 3-hydroxy-2-oxo-4-phosphonooxybutanoate.</text>
</comment>
<dbReference type="UniPathway" id="UPA00244">
    <property type="reaction ID" value="UER00310"/>
</dbReference>
<gene>
    <name evidence="5 9" type="primary">pdxB</name>
    <name evidence="9" type="ordered locus">BVAF_498</name>
</gene>
<dbReference type="EC" id="1.1.1.290" evidence="5"/>
<dbReference type="Pfam" id="PF02826">
    <property type="entry name" value="2-Hacid_dh_C"/>
    <property type="match status" value="1"/>
</dbReference>
<feature type="domain" description="D-isomer specific 2-hydroxyacid dehydrogenase catalytic" evidence="6">
    <location>
        <begin position="33"/>
        <end position="286"/>
    </location>
</feature>
<dbReference type="EMBL" id="CP002189">
    <property type="protein sequence ID" value="ADV33884.1"/>
    <property type="molecule type" value="Genomic_DNA"/>
</dbReference>
<dbReference type="InterPro" id="IPR020921">
    <property type="entry name" value="Erythronate-4-P_DHase"/>
</dbReference>
<proteinExistence type="inferred from homology"/>
<dbReference type="CDD" id="cd12158">
    <property type="entry name" value="ErythrP_dh"/>
    <property type="match status" value="1"/>
</dbReference>
<feature type="binding site" evidence="5">
    <location>
        <position position="175"/>
    </location>
    <ligand>
        <name>NAD(+)</name>
        <dbReference type="ChEBI" id="CHEBI:57540"/>
    </ligand>
</feature>
<accession>E8Q760</accession>
<evidence type="ECO:0000259" key="6">
    <source>
        <dbReference type="Pfam" id="PF00389"/>
    </source>
</evidence>
<comment type="pathway">
    <text evidence="5">Cofactor biosynthesis; pyridoxine 5'-phosphate biosynthesis; pyridoxine 5'-phosphate from D-erythrose 4-phosphate: step 2/5.</text>
</comment>
<dbReference type="InterPro" id="IPR006139">
    <property type="entry name" value="D-isomer_2_OHA_DH_cat_dom"/>
</dbReference>
<dbReference type="InterPro" id="IPR029752">
    <property type="entry name" value="D-isomer_DH_CS1"/>
</dbReference>
<dbReference type="GO" id="GO:0008615">
    <property type="term" value="P:pyridoxine biosynthetic process"/>
    <property type="evidence" value="ECO:0007669"/>
    <property type="project" value="UniProtKB-UniRule"/>
</dbReference>
<comment type="subunit">
    <text evidence="5">Homodimer.</text>
</comment>
<dbReference type="PROSITE" id="PS00065">
    <property type="entry name" value="D_2_HYDROXYACID_DH_1"/>
    <property type="match status" value="1"/>
</dbReference>
<dbReference type="HOGENOM" id="CLU_019796_4_0_6"/>
<dbReference type="AlphaFoldDB" id="E8Q760"/>
<evidence type="ECO:0000259" key="7">
    <source>
        <dbReference type="Pfam" id="PF02826"/>
    </source>
</evidence>
<organism evidence="9 10">
    <name type="scientific">Blochmanniella vafra (strain BVAF)</name>
    <dbReference type="NCBI Taxonomy" id="859654"/>
    <lineage>
        <taxon>Bacteria</taxon>
        <taxon>Pseudomonadati</taxon>
        <taxon>Pseudomonadota</taxon>
        <taxon>Gammaproteobacteria</taxon>
        <taxon>Enterobacterales</taxon>
        <taxon>Enterobacteriaceae</taxon>
        <taxon>ant endosymbionts</taxon>
        <taxon>Candidatus Blochmanniella</taxon>
    </lineage>
</organism>
<feature type="binding site" evidence="5">
    <location>
        <position position="146"/>
    </location>
    <ligand>
        <name>NAD(+)</name>
        <dbReference type="ChEBI" id="CHEBI:57540"/>
    </ligand>
</feature>
<evidence type="ECO:0000313" key="10">
    <source>
        <dbReference type="Proteomes" id="UP000007464"/>
    </source>
</evidence>
<dbReference type="Gene3D" id="3.40.50.720">
    <property type="entry name" value="NAD(P)-binding Rossmann-like Domain"/>
    <property type="match status" value="2"/>
</dbReference>
<dbReference type="OrthoDB" id="9770208at2"/>
<dbReference type="HAMAP" id="MF_01825">
    <property type="entry name" value="PdxB"/>
    <property type="match status" value="1"/>
</dbReference>
<dbReference type="GO" id="GO:0036001">
    <property type="term" value="P:'de novo' pyridoxal 5'-phosphate biosynthetic process"/>
    <property type="evidence" value="ECO:0007669"/>
    <property type="project" value="TreeGrafter"/>
</dbReference>
<dbReference type="STRING" id="859654.BVAF_498"/>
<feature type="domain" description="Erythronate-4-phosphate dehydrogenase dimerisation" evidence="8">
    <location>
        <begin position="298"/>
        <end position="367"/>
    </location>
</feature>
<comment type="similarity">
    <text evidence="5">Belongs to the D-isomer specific 2-hydroxyacid dehydrogenase family. PdxB subfamily.</text>
</comment>
<comment type="catalytic activity">
    <reaction evidence="5">
        <text>4-phospho-D-erythronate + NAD(+) = (R)-3-hydroxy-2-oxo-4-phosphooxybutanoate + NADH + H(+)</text>
        <dbReference type="Rhea" id="RHEA:18829"/>
        <dbReference type="ChEBI" id="CHEBI:15378"/>
        <dbReference type="ChEBI" id="CHEBI:57540"/>
        <dbReference type="ChEBI" id="CHEBI:57945"/>
        <dbReference type="ChEBI" id="CHEBI:58538"/>
        <dbReference type="ChEBI" id="CHEBI:58766"/>
        <dbReference type="EC" id="1.1.1.290"/>
    </reaction>
</comment>
<dbReference type="InterPro" id="IPR038251">
    <property type="entry name" value="PdxB_dimer_sf"/>
</dbReference>
<evidence type="ECO:0000256" key="4">
    <source>
        <dbReference type="ARBA" id="ARBA00023096"/>
    </source>
</evidence>
<dbReference type="KEGG" id="bva:BVAF_498"/>
<keyword evidence="4 5" id="KW-0664">Pyridoxine biosynthesis</keyword>
<feature type="binding site" evidence="5">
    <location>
        <position position="45"/>
    </location>
    <ligand>
        <name>substrate</name>
    </ligand>
</feature>
<feature type="binding site" evidence="5">
    <location>
        <position position="66"/>
    </location>
    <ligand>
        <name>substrate</name>
    </ligand>
</feature>
<comment type="subcellular location">
    <subcellularLocation>
        <location evidence="5">Cytoplasm</location>
    </subcellularLocation>
</comment>
<dbReference type="Pfam" id="PF11890">
    <property type="entry name" value="DUF3410"/>
    <property type="match status" value="1"/>
</dbReference>
<feature type="domain" description="D-isomer specific 2-hydroxyacid dehydrogenase NAD-binding" evidence="7">
    <location>
        <begin position="113"/>
        <end position="239"/>
    </location>
</feature>
<dbReference type="InterPro" id="IPR024531">
    <property type="entry name" value="Erythronate-4-P_DHase_dimer"/>
</dbReference>
<dbReference type="PANTHER" id="PTHR42938:SF9">
    <property type="entry name" value="FORMATE DEHYDROGENASE 1"/>
    <property type="match status" value="1"/>
</dbReference>
<keyword evidence="10" id="KW-1185">Reference proteome</keyword>
<reference evidence="9 10" key="1">
    <citation type="journal article" date="2010" name="BMC Genomics">
        <title>Unprecedented loss of ammonia assimilation capability in a urease-encoding bacterial mutualist.</title>
        <authorList>
            <person name="Williams L.E."/>
            <person name="Wernegreen J.J."/>
        </authorList>
    </citation>
    <scope>NUCLEOTIDE SEQUENCE [LARGE SCALE GENOMIC DNA]</scope>
    <source>
        <strain evidence="9 10">BVAF</strain>
    </source>
</reference>
<comment type="caution">
    <text evidence="5">Lacks conserved residue(s) required for the propagation of feature annotation.</text>
</comment>
<dbReference type="InterPro" id="IPR036291">
    <property type="entry name" value="NAD(P)-bd_dom_sf"/>
</dbReference>
<dbReference type="SUPFAM" id="SSF52283">
    <property type="entry name" value="Formate/glycerate dehydrogenase catalytic domain-like"/>
    <property type="match status" value="1"/>
</dbReference>
<feature type="binding site" evidence="5">
    <location>
        <position position="258"/>
    </location>
    <ligand>
        <name>substrate</name>
    </ligand>
</feature>
<dbReference type="Gene3D" id="3.30.1370.170">
    <property type="match status" value="1"/>
</dbReference>
<name>E8Q760_BLOVB</name>
<dbReference type="GO" id="GO:0033711">
    <property type="term" value="F:4-phosphoerythronate dehydrogenase activity"/>
    <property type="evidence" value="ECO:0007669"/>
    <property type="project" value="UniProtKB-EC"/>
</dbReference>
<keyword evidence="1 5" id="KW-0963">Cytoplasm</keyword>
<evidence type="ECO:0000256" key="2">
    <source>
        <dbReference type="ARBA" id="ARBA00023002"/>
    </source>
</evidence>
<keyword evidence="3 5" id="KW-0520">NAD</keyword>
<evidence type="ECO:0000256" key="3">
    <source>
        <dbReference type="ARBA" id="ARBA00023027"/>
    </source>
</evidence>
<feature type="active site" description="Proton donor" evidence="5">
    <location>
        <position position="254"/>
    </location>
</feature>
<feature type="binding site" evidence="5">
    <location>
        <position position="232"/>
    </location>
    <ligand>
        <name>NAD(+)</name>
        <dbReference type="ChEBI" id="CHEBI:57540"/>
    </ligand>
</feature>
<feature type="active site" evidence="5">
    <location>
        <position position="237"/>
    </location>
</feature>
<evidence type="ECO:0000256" key="5">
    <source>
        <dbReference type="HAMAP-Rule" id="MF_01825"/>
    </source>
</evidence>
<protein>
    <recommendedName>
        <fullName evidence="5">Erythronate-4-phosphate dehydrogenase</fullName>
        <ecNumber evidence="5">1.1.1.290</ecNumber>
    </recommendedName>
</protein>
<keyword evidence="2 5" id="KW-0560">Oxidoreductase</keyword>